<feature type="domain" description="Solute-binding protein family 5" evidence="4">
    <location>
        <begin position="78"/>
        <end position="450"/>
    </location>
</feature>
<dbReference type="InterPro" id="IPR039424">
    <property type="entry name" value="SBP_5"/>
</dbReference>
<sequence length="537" mass="61526">MKTHPNSFITLSIFLAYLLIFSACSNNINNENDALVFRYNEHANITSLDPAFAKDQRNIWACNQLFNGLVQLDHELIIQPDIASRWTISKDGRVYTFFLRKDIYFHKHILFGKDSTRSLTANDVVYSLNRLTNDKLASPGSWLMQQVTQITAPEEHIVEIKLTSPFPAFLGLLANKHCSVVPKEIVENVNFSREPIGTGPFYFKRWEENEKLVFRRYDAYHEKDEQGNSLPYLESVAITFLPDKQSEFLQFAQKNIDFISGLDPSYKDELLTAGGQLSEAYVENVYILKSPYLNTEYLGIHLPTNTTEIQSLNLRKAINYGFDRRKMIKYLRNGIGIPGEHGMIPKGLPGFNASVQYDYQPEKAKKLVRQYQQETRDKDVQISITCNANYLNLVEYIQRELQKIGIDVAIDVLPPSTIRQQRSAGKLPIFRASWIADYPDAENYLSLFHSANLAPNGPNYTHYQSKTFDSLYDEASMTTSSDARSQFYKKMDSLVMCEAPVVVLYYDEATRFISKKVSGLGINPINLLDLKRVRKSE</sequence>
<keyword evidence="3" id="KW-0732">Signal</keyword>
<dbReference type="CDD" id="cd00995">
    <property type="entry name" value="PBP2_NikA_DppA_OppA_like"/>
    <property type="match status" value="1"/>
</dbReference>
<dbReference type="PIRSF" id="PIRSF002741">
    <property type="entry name" value="MppA"/>
    <property type="match status" value="1"/>
</dbReference>
<evidence type="ECO:0000313" key="6">
    <source>
        <dbReference type="Proteomes" id="UP001500507"/>
    </source>
</evidence>
<dbReference type="Proteomes" id="UP001500507">
    <property type="component" value="Unassembled WGS sequence"/>
</dbReference>
<dbReference type="Gene3D" id="3.90.76.10">
    <property type="entry name" value="Dipeptide-binding Protein, Domain 1"/>
    <property type="match status" value="1"/>
</dbReference>
<dbReference type="Gene3D" id="3.40.190.10">
    <property type="entry name" value="Periplasmic binding protein-like II"/>
    <property type="match status" value="1"/>
</dbReference>
<dbReference type="EMBL" id="BAAAFG010000012">
    <property type="protein sequence ID" value="GAA0871905.1"/>
    <property type="molecule type" value="Genomic_DNA"/>
</dbReference>
<dbReference type="PANTHER" id="PTHR30290">
    <property type="entry name" value="PERIPLASMIC BINDING COMPONENT OF ABC TRANSPORTER"/>
    <property type="match status" value="1"/>
</dbReference>
<proteinExistence type="inferred from homology"/>
<evidence type="ECO:0000256" key="1">
    <source>
        <dbReference type="ARBA" id="ARBA00005695"/>
    </source>
</evidence>
<reference evidence="6" key="1">
    <citation type="journal article" date="2019" name="Int. J. Syst. Evol. Microbiol.">
        <title>The Global Catalogue of Microorganisms (GCM) 10K type strain sequencing project: providing services to taxonomists for standard genome sequencing and annotation.</title>
        <authorList>
            <consortium name="The Broad Institute Genomics Platform"/>
            <consortium name="The Broad Institute Genome Sequencing Center for Infectious Disease"/>
            <person name="Wu L."/>
            <person name="Ma J."/>
        </authorList>
    </citation>
    <scope>NUCLEOTIDE SEQUENCE [LARGE SCALE GENOMIC DNA]</scope>
    <source>
        <strain evidence="6">JCM 16082</strain>
    </source>
</reference>
<evidence type="ECO:0000256" key="3">
    <source>
        <dbReference type="ARBA" id="ARBA00022729"/>
    </source>
</evidence>
<dbReference type="Pfam" id="PF00496">
    <property type="entry name" value="SBP_bac_5"/>
    <property type="match status" value="1"/>
</dbReference>
<evidence type="ECO:0000259" key="4">
    <source>
        <dbReference type="Pfam" id="PF00496"/>
    </source>
</evidence>
<dbReference type="Gene3D" id="3.10.105.10">
    <property type="entry name" value="Dipeptide-binding Protein, Domain 3"/>
    <property type="match status" value="1"/>
</dbReference>
<dbReference type="InterPro" id="IPR030678">
    <property type="entry name" value="Peptide/Ni-bd"/>
</dbReference>
<dbReference type="PANTHER" id="PTHR30290:SF9">
    <property type="entry name" value="OLIGOPEPTIDE-BINDING PROTEIN APPA"/>
    <property type="match status" value="1"/>
</dbReference>
<dbReference type="RefSeq" id="WP_343764721.1">
    <property type="nucleotide sequence ID" value="NZ_BAAAFG010000012.1"/>
</dbReference>
<dbReference type="PROSITE" id="PS51257">
    <property type="entry name" value="PROKAR_LIPOPROTEIN"/>
    <property type="match status" value="1"/>
</dbReference>
<accession>A0ABP3XU76</accession>
<comment type="caution">
    <text evidence="5">The sequence shown here is derived from an EMBL/GenBank/DDBJ whole genome shotgun (WGS) entry which is preliminary data.</text>
</comment>
<evidence type="ECO:0000313" key="5">
    <source>
        <dbReference type="EMBL" id="GAA0871905.1"/>
    </source>
</evidence>
<dbReference type="SUPFAM" id="SSF53850">
    <property type="entry name" value="Periplasmic binding protein-like II"/>
    <property type="match status" value="1"/>
</dbReference>
<dbReference type="InterPro" id="IPR000914">
    <property type="entry name" value="SBP_5_dom"/>
</dbReference>
<gene>
    <name evidence="5" type="ORF">GCM10009117_10510</name>
</gene>
<comment type="similarity">
    <text evidence="1">Belongs to the bacterial solute-binding protein 5 family.</text>
</comment>
<name>A0ABP3XU76_9FLAO</name>
<protein>
    <submittedName>
        <fullName evidence="5">ABC transporter substrate-binding protein</fullName>
    </submittedName>
</protein>
<organism evidence="5 6">
    <name type="scientific">Gangjinia marincola</name>
    <dbReference type="NCBI Taxonomy" id="578463"/>
    <lineage>
        <taxon>Bacteria</taxon>
        <taxon>Pseudomonadati</taxon>
        <taxon>Bacteroidota</taxon>
        <taxon>Flavobacteriia</taxon>
        <taxon>Flavobacteriales</taxon>
        <taxon>Flavobacteriaceae</taxon>
        <taxon>Gangjinia</taxon>
    </lineage>
</organism>
<keyword evidence="6" id="KW-1185">Reference proteome</keyword>
<evidence type="ECO:0000256" key="2">
    <source>
        <dbReference type="ARBA" id="ARBA00022448"/>
    </source>
</evidence>
<keyword evidence="2" id="KW-0813">Transport</keyword>